<protein>
    <submittedName>
        <fullName evidence="2">Helix-turn-helix domain</fullName>
    </submittedName>
</protein>
<proteinExistence type="predicted"/>
<feature type="domain" description="HTH cro/C1-type" evidence="1">
    <location>
        <begin position="7"/>
        <end position="63"/>
    </location>
</feature>
<dbReference type="GO" id="GO:0003677">
    <property type="term" value="F:DNA binding"/>
    <property type="evidence" value="ECO:0007669"/>
    <property type="project" value="InterPro"/>
</dbReference>
<sequence length="311" mass="35817">MSSSSLIQLALKELNCSQKDLASKLSVSPTQISKWKKGEYMAMDMEQKISDLLNIGKMSASFILQIGTVKQAQAWYAFLTEWIPYLAEEETGYVNFSLRDELDIVIFGLFDNLNKIGYILPKEIPTTLTVDEADDEESEEIFYNPFVEFLTEIITAFNDVHGFYCAYVAYLSDCFEFDYDMQDILCQFESELLSLAMAKLDICDEIAPNFKNFRYEIIELYKEWINIIKLKAFQANIPLKAELMDFISCTSGELSYKAEAESFGASEHNLHPDIYMNELLVGMRMIHQILPVIMEKLGIDDFYLDESNLRN</sequence>
<dbReference type="EMBL" id="UGQU01000001">
    <property type="protein sequence ID" value="STZ56160.1"/>
    <property type="molecule type" value="Genomic_DNA"/>
</dbReference>
<gene>
    <name evidence="2" type="ORF">NCTC10359_00764</name>
</gene>
<evidence type="ECO:0000313" key="3">
    <source>
        <dbReference type="Proteomes" id="UP000254437"/>
    </source>
</evidence>
<dbReference type="Pfam" id="PF01381">
    <property type="entry name" value="HTH_3"/>
    <property type="match status" value="1"/>
</dbReference>
<organism evidence="2 3">
    <name type="scientific">Moraxella lacunata</name>
    <dbReference type="NCBI Taxonomy" id="477"/>
    <lineage>
        <taxon>Bacteria</taxon>
        <taxon>Pseudomonadati</taxon>
        <taxon>Pseudomonadota</taxon>
        <taxon>Gammaproteobacteria</taxon>
        <taxon>Moraxellales</taxon>
        <taxon>Moraxellaceae</taxon>
        <taxon>Moraxella</taxon>
    </lineage>
</organism>
<dbReference type="PROSITE" id="PS50943">
    <property type="entry name" value="HTH_CROC1"/>
    <property type="match status" value="1"/>
</dbReference>
<dbReference type="CDD" id="cd00093">
    <property type="entry name" value="HTH_XRE"/>
    <property type="match status" value="1"/>
</dbReference>
<dbReference type="Proteomes" id="UP000254437">
    <property type="component" value="Unassembled WGS sequence"/>
</dbReference>
<dbReference type="Gene3D" id="1.10.260.40">
    <property type="entry name" value="lambda repressor-like DNA-binding domains"/>
    <property type="match status" value="1"/>
</dbReference>
<evidence type="ECO:0000313" key="2">
    <source>
        <dbReference type="EMBL" id="STZ56160.1"/>
    </source>
</evidence>
<dbReference type="SUPFAM" id="SSF47413">
    <property type="entry name" value="lambda repressor-like DNA-binding domains"/>
    <property type="match status" value="1"/>
</dbReference>
<name>A0A378T6B1_MORLA</name>
<dbReference type="SMART" id="SM00530">
    <property type="entry name" value="HTH_XRE"/>
    <property type="match status" value="1"/>
</dbReference>
<dbReference type="InterPro" id="IPR010982">
    <property type="entry name" value="Lambda_DNA-bd_dom_sf"/>
</dbReference>
<evidence type="ECO:0000259" key="1">
    <source>
        <dbReference type="PROSITE" id="PS50943"/>
    </source>
</evidence>
<accession>A0A378T6B1</accession>
<dbReference type="InterPro" id="IPR001387">
    <property type="entry name" value="Cro/C1-type_HTH"/>
</dbReference>
<dbReference type="AlphaFoldDB" id="A0A378T6B1"/>
<reference evidence="2 3" key="1">
    <citation type="submission" date="2018-06" db="EMBL/GenBank/DDBJ databases">
        <authorList>
            <consortium name="Pathogen Informatics"/>
            <person name="Doyle S."/>
        </authorList>
    </citation>
    <scope>NUCLEOTIDE SEQUENCE [LARGE SCALE GENOMIC DNA]</scope>
    <source>
        <strain evidence="2 3">NCTC10359</strain>
    </source>
</reference>